<feature type="transmembrane region" description="Helical" evidence="13">
    <location>
        <begin position="254"/>
        <end position="279"/>
    </location>
</feature>
<feature type="region of interest" description="Disordered" evidence="14">
    <location>
        <begin position="118"/>
        <end position="158"/>
    </location>
</feature>
<evidence type="ECO:0000256" key="7">
    <source>
        <dbReference type="ARBA" id="ARBA00022692"/>
    </source>
</evidence>
<dbReference type="RefSeq" id="WP_377420409.1">
    <property type="nucleotide sequence ID" value="NZ_JBHSPR010000008.1"/>
</dbReference>
<evidence type="ECO:0000256" key="2">
    <source>
        <dbReference type="ARBA" id="ARBA00004651"/>
    </source>
</evidence>
<feature type="compositionally biased region" description="Basic residues" evidence="14">
    <location>
        <begin position="118"/>
        <end position="128"/>
    </location>
</feature>
<sequence length="281" mass="28868">MNGLDGRLVSLFDGRAVFWLALLVALGVGAAHAVAPGHGKSITAAYLLGTRGRYRDAIRLGVIVAVMHTFSVLVLALAWVGLSGAASLGTRTVTAWMQVAAGLLVIGVGAQLTWRQLRGGHRHHHGHGHAHDHDHGHGHTHGHGHDHHHEHGHGHVGAAEPEHTHHVAAPTDPWSRRGLTVLAVSGGLLPSPSAFLVLVSGLLTGRAIDALLLVLAFGVGMAATLTAVGLVAIRGFALLSGGTRRWPIAATATAWTPAIAGVAVSLGGCLYLAAAISVLSG</sequence>
<feature type="transmembrane region" description="Helical" evidence="13">
    <location>
        <begin position="210"/>
        <end position="233"/>
    </location>
</feature>
<comment type="subcellular location">
    <subcellularLocation>
        <location evidence="2 13">Cell membrane</location>
        <topology evidence="2 13">Multi-pass membrane protein</topology>
    </subcellularLocation>
</comment>
<protein>
    <recommendedName>
        <fullName evidence="13">Nickel/cobalt efflux system</fullName>
    </recommendedName>
</protein>
<keyword evidence="8 13" id="KW-1133">Transmembrane helix</keyword>
<organism evidence="15 16">
    <name type="scientific">Plantactinospora solaniradicis</name>
    <dbReference type="NCBI Taxonomy" id="1723736"/>
    <lineage>
        <taxon>Bacteria</taxon>
        <taxon>Bacillati</taxon>
        <taxon>Actinomycetota</taxon>
        <taxon>Actinomycetes</taxon>
        <taxon>Micromonosporales</taxon>
        <taxon>Micromonosporaceae</taxon>
        <taxon>Plantactinospora</taxon>
    </lineage>
</organism>
<evidence type="ECO:0000256" key="8">
    <source>
        <dbReference type="ARBA" id="ARBA00022989"/>
    </source>
</evidence>
<evidence type="ECO:0000256" key="12">
    <source>
        <dbReference type="ARBA" id="ARBA00023285"/>
    </source>
</evidence>
<dbReference type="PANTHER" id="PTHR40659:SF1">
    <property type="entry name" value="NICKEL_COBALT EFFLUX SYSTEM RCNA"/>
    <property type="match status" value="1"/>
</dbReference>
<keyword evidence="7 13" id="KW-0812">Transmembrane</keyword>
<evidence type="ECO:0000256" key="11">
    <source>
        <dbReference type="ARBA" id="ARBA00023136"/>
    </source>
</evidence>
<dbReference type="EMBL" id="JBHSPR010000008">
    <property type="protein sequence ID" value="MFC6016743.1"/>
    <property type="molecule type" value="Genomic_DNA"/>
</dbReference>
<evidence type="ECO:0000256" key="10">
    <source>
        <dbReference type="ARBA" id="ARBA00023112"/>
    </source>
</evidence>
<keyword evidence="11 13" id="KW-0472">Membrane</keyword>
<evidence type="ECO:0000313" key="15">
    <source>
        <dbReference type="EMBL" id="MFC6016743.1"/>
    </source>
</evidence>
<feature type="transmembrane region" description="Helical" evidence="13">
    <location>
        <begin position="16"/>
        <end position="36"/>
    </location>
</feature>
<comment type="caution">
    <text evidence="15">The sequence shown here is derived from an EMBL/GenBank/DDBJ whole genome shotgun (WGS) entry which is preliminary data.</text>
</comment>
<evidence type="ECO:0000256" key="1">
    <source>
        <dbReference type="ARBA" id="ARBA00002510"/>
    </source>
</evidence>
<dbReference type="Pfam" id="PF03824">
    <property type="entry name" value="NicO"/>
    <property type="match status" value="1"/>
</dbReference>
<dbReference type="PANTHER" id="PTHR40659">
    <property type="entry name" value="NICKEL/COBALT EFFLUX SYSTEM RCNA"/>
    <property type="match status" value="1"/>
</dbReference>
<evidence type="ECO:0000256" key="4">
    <source>
        <dbReference type="ARBA" id="ARBA00022448"/>
    </source>
</evidence>
<comment type="function">
    <text evidence="1">Efflux system for nickel and cobalt.</text>
</comment>
<feature type="transmembrane region" description="Helical" evidence="13">
    <location>
        <begin position="93"/>
        <end position="114"/>
    </location>
</feature>
<reference evidence="16" key="1">
    <citation type="journal article" date="2019" name="Int. J. Syst. Evol. Microbiol.">
        <title>The Global Catalogue of Microorganisms (GCM) 10K type strain sequencing project: providing services to taxonomists for standard genome sequencing and annotation.</title>
        <authorList>
            <consortium name="The Broad Institute Genomics Platform"/>
            <consortium name="The Broad Institute Genome Sequencing Center for Infectious Disease"/>
            <person name="Wu L."/>
            <person name="Ma J."/>
        </authorList>
    </citation>
    <scope>NUCLEOTIDE SEQUENCE [LARGE SCALE GENOMIC DNA]</scope>
    <source>
        <strain evidence="16">ZS-35-S2</strain>
    </source>
</reference>
<evidence type="ECO:0000313" key="16">
    <source>
        <dbReference type="Proteomes" id="UP001596203"/>
    </source>
</evidence>
<keyword evidence="12" id="KW-0170">Cobalt</keyword>
<dbReference type="InterPro" id="IPR051224">
    <property type="entry name" value="NiCoT_RcnA"/>
</dbReference>
<gene>
    <name evidence="15" type="ORF">ACFP2T_11070</name>
</gene>
<proteinExistence type="inferred from homology"/>
<evidence type="ECO:0000256" key="3">
    <source>
        <dbReference type="ARBA" id="ARBA00022426"/>
    </source>
</evidence>
<dbReference type="InterPro" id="IPR011541">
    <property type="entry name" value="Ni/Co_transpt_high_affinity"/>
</dbReference>
<name>A0ABW1K7F2_9ACTN</name>
<dbReference type="Proteomes" id="UP001596203">
    <property type="component" value="Unassembled WGS sequence"/>
</dbReference>
<evidence type="ECO:0000256" key="13">
    <source>
        <dbReference type="RuleBase" id="RU362101"/>
    </source>
</evidence>
<evidence type="ECO:0000256" key="6">
    <source>
        <dbReference type="ARBA" id="ARBA00022596"/>
    </source>
</evidence>
<evidence type="ECO:0000256" key="9">
    <source>
        <dbReference type="ARBA" id="ARBA00023065"/>
    </source>
</evidence>
<accession>A0ABW1K7F2</accession>
<keyword evidence="3" id="KW-0171">Cobalt transport</keyword>
<keyword evidence="4 13" id="KW-0813">Transport</keyword>
<keyword evidence="10" id="KW-0921">Nickel transport</keyword>
<feature type="compositionally biased region" description="Basic residues" evidence="14">
    <location>
        <begin position="138"/>
        <end position="154"/>
    </location>
</feature>
<keyword evidence="6" id="KW-0533">Nickel</keyword>
<keyword evidence="5" id="KW-1003">Cell membrane</keyword>
<comment type="similarity">
    <text evidence="13">Belongs to the NiCoT transporter (TC 2.A.52) family.</text>
</comment>
<keyword evidence="9" id="KW-0406">Ion transport</keyword>
<evidence type="ECO:0000256" key="14">
    <source>
        <dbReference type="SAM" id="MobiDB-lite"/>
    </source>
</evidence>
<keyword evidence="16" id="KW-1185">Reference proteome</keyword>
<evidence type="ECO:0000256" key="5">
    <source>
        <dbReference type="ARBA" id="ARBA00022475"/>
    </source>
</evidence>
<feature type="transmembrane region" description="Helical" evidence="13">
    <location>
        <begin position="179"/>
        <end position="204"/>
    </location>
</feature>
<feature type="transmembrane region" description="Helical" evidence="13">
    <location>
        <begin position="57"/>
        <end position="81"/>
    </location>
</feature>